<reference evidence="2 3" key="1">
    <citation type="submission" date="2017-01" db="EMBL/GenBank/DDBJ databases">
        <authorList>
            <person name="Mah S.A."/>
            <person name="Swanson W.J."/>
            <person name="Moy G.W."/>
            <person name="Vacquier V.D."/>
        </authorList>
    </citation>
    <scope>NUCLEOTIDE SEQUENCE [LARGE SCALE GENOMIC DNA]</scope>
    <source>
        <strain evidence="2 3">GSMNP</strain>
    </source>
</reference>
<comment type="caution">
    <text evidence="2">The sequence shown here is derived from an EMBL/GenBank/DDBJ whole genome shotgun (WGS) entry which is preliminary data.</text>
</comment>
<sequence>MSKRVSRRAIESLFDQGHSANSIISKKQKSGNRQKKKMEQRQSKSKGEGEVQAGSLTGNLSRQSKIDKILNSSRVTKTEVVAREKVKLVEKARLQRQLFKGHGLRKKQSNFDDYDSDA</sequence>
<gene>
    <name evidence="2" type="ORF">AYI70_g4130</name>
</gene>
<protein>
    <submittedName>
        <fullName evidence="2">Uncharacterized protein</fullName>
    </submittedName>
</protein>
<feature type="region of interest" description="Disordered" evidence="1">
    <location>
        <begin position="1"/>
        <end position="64"/>
    </location>
</feature>
<keyword evidence="3" id="KW-1185">Reference proteome</keyword>
<evidence type="ECO:0000256" key="1">
    <source>
        <dbReference type="SAM" id="MobiDB-lite"/>
    </source>
</evidence>
<dbReference type="Proteomes" id="UP000187283">
    <property type="component" value="Unassembled WGS sequence"/>
</dbReference>
<dbReference type="AlphaFoldDB" id="A0A1R1Y0J9"/>
<evidence type="ECO:0000313" key="2">
    <source>
        <dbReference type="EMBL" id="OMJ20430.1"/>
    </source>
</evidence>
<proteinExistence type="predicted"/>
<feature type="compositionally biased region" description="Polar residues" evidence="1">
    <location>
        <begin position="54"/>
        <end position="63"/>
    </location>
</feature>
<name>A0A1R1Y0J9_9FUNG</name>
<dbReference type="EMBL" id="LSSN01001245">
    <property type="protein sequence ID" value="OMJ20430.1"/>
    <property type="molecule type" value="Genomic_DNA"/>
</dbReference>
<organism evidence="2 3">
    <name type="scientific">Smittium culicis</name>
    <dbReference type="NCBI Taxonomy" id="133412"/>
    <lineage>
        <taxon>Eukaryota</taxon>
        <taxon>Fungi</taxon>
        <taxon>Fungi incertae sedis</taxon>
        <taxon>Zoopagomycota</taxon>
        <taxon>Kickxellomycotina</taxon>
        <taxon>Harpellomycetes</taxon>
        <taxon>Harpellales</taxon>
        <taxon>Legeriomycetaceae</taxon>
        <taxon>Smittium</taxon>
    </lineage>
</organism>
<feature type="compositionally biased region" description="Basic residues" evidence="1">
    <location>
        <begin position="26"/>
        <end position="36"/>
    </location>
</feature>
<feature type="compositionally biased region" description="Basic and acidic residues" evidence="1">
    <location>
        <begin position="37"/>
        <end position="49"/>
    </location>
</feature>
<accession>A0A1R1Y0J9</accession>
<evidence type="ECO:0000313" key="3">
    <source>
        <dbReference type="Proteomes" id="UP000187283"/>
    </source>
</evidence>